<dbReference type="InterPro" id="IPR051531">
    <property type="entry name" value="N-acetyltransferase"/>
</dbReference>
<dbReference type="PANTHER" id="PTHR43792:SF1">
    <property type="entry name" value="N-ACETYLTRANSFERASE DOMAIN-CONTAINING PROTEIN"/>
    <property type="match status" value="1"/>
</dbReference>
<proteinExistence type="predicted"/>
<evidence type="ECO:0000313" key="2">
    <source>
        <dbReference type="EMBL" id="BDW92530.1"/>
    </source>
</evidence>
<evidence type="ECO:0000259" key="1">
    <source>
        <dbReference type="PROSITE" id="PS51186"/>
    </source>
</evidence>
<dbReference type="PANTHER" id="PTHR43792">
    <property type="entry name" value="GNAT FAMILY, PUTATIVE (AFU_ORTHOLOGUE AFUA_3G00765)-RELATED-RELATED"/>
    <property type="match status" value="1"/>
</dbReference>
<dbReference type="AlphaFoldDB" id="A0AA48HC45"/>
<organism evidence="2 3">
    <name type="scientific">Flagellimonas marinaquae</name>
    <dbReference type="NCBI Taxonomy" id="254955"/>
    <lineage>
        <taxon>Bacteria</taxon>
        <taxon>Pseudomonadati</taxon>
        <taxon>Bacteroidota</taxon>
        <taxon>Flavobacteriia</taxon>
        <taxon>Flavobacteriales</taxon>
        <taxon>Flavobacteriaceae</taxon>
        <taxon>Flagellimonas</taxon>
    </lineage>
</organism>
<reference evidence="2 3" key="1">
    <citation type="submission" date="2023-01" db="EMBL/GenBank/DDBJ databases">
        <title>Complete genome sequence of Muricauda aquimarina strain IFOP_LL357.</title>
        <authorList>
            <person name="Gajardo G."/>
            <person name="Ueki S."/>
            <person name="Maruyama F."/>
        </authorList>
    </citation>
    <scope>NUCLEOTIDE SEQUENCE [LARGE SCALE GENOMIC DNA]</scope>
    <source>
        <strain evidence="2 3">IFOP_LL357</strain>
    </source>
</reference>
<dbReference type="RefSeq" id="WP_338197718.1">
    <property type="nucleotide sequence ID" value="NZ_AP027268.1"/>
</dbReference>
<sequence length="177" mass="20502">MINTAFQIDYLKPDDAESLSLLMRSNREIFERFFPNTLQQNLSVLDSRNYIEKKDEEIAKKEEFTFAIRENNDQSILGLVILKNIDHNIGEGELAYCLDSDYHGKGITSSCIKQAIDFAFDKIDLKTLKIIAHKTNRGSIGVALKCGFQWKKTIQKAYRPPNEDFLDMELYELYYEG</sequence>
<dbReference type="Pfam" id="PF13302">
    <property type="entry name" value="Acetyltransf_3"/>
    <property type="match status" value="1"/>
</dbReference>
<dbReference type="CDD" id="cd04301">
    <property type="entry name" value="NAT_SF"/>
    <property type="match status" value="1"/>
</dbReference>
<dbReference type="EMBL" id="AP027268">
    <property type="protein sequence ID" value="BDW92530.1"/>
    <property type="molecule type" value="Genomic_DNA"/>
</dbReference>
<accession>A0AA48HC45</accession>
<evidence type="ECO:0000313" key="3">
    <source>
        <dbReference type="Proteomes" id="UP001330184"/>
    </source>
</evidence>
<dbReference type="Gene3D" id="3.40.630.30">
    <property type="match status" value="1"/>
</dbReference>
<gene>
    <name evidence="2" type="ORF">MACH07_13620</name>
</gene>
<name>A0AA48HC45_9FLAO</name>
<dbReference type="Proteomes" id="UP001330184">
    <property type="component" value="Chromosome"/>
</dbReference>
<keyword evidence="3" id="KW-1185">Reference proteome</keyword>
<protein>
    <submittedName>
        <fullName evidence="2">Ribosomal-protein-amino-adic N-acetyltransferase</fullName>
    </submittedName>
</protein>
<feature type="domain" description="N-acetyltransferase" evidence="1">
    <location>
        <begin position="28"/>
        <end position="173"/>
    </location>
</feature>
<dbReference type="SUPFAM" id="SSF55729">
    <property type="entry name" value="Acyl-CoA N-acyltransferases (Nat)"/>
    <property type="match status" value="1"/>
</dbReference>
<dbReference type="InterPro" id="IPR016181">
    <property type="entry name" value="Acyl_CoA_acyltransferase"/>
</dbReference>
<dbReference type="GO" id="GO:0016747">
    <property type="term" value="F:acyltransferase activity, transferring groups other than amino-acyl groups"/>
    <property type="evidence" value="ECO:0007669"/>
    <property type="project" value="InterPro"/>
</dbReference>
<dbReference type="InterPro" id="IPR000182">
    <property type="entry name" value="GNAT_dom"/>
</dbReference>
<dbReference type="PROSITE" id="PS51186">
    <property type="entry name" value="GNAT"/>
    <property type="match status" value="1"/>
</dbReference>